<dbReference type="PROSITE" id="PS51296">
    <property type="entry name" value="RIESKE"/>
    <property type="match status" value="1"/>
</dbReference>
<sequence>MNTQPIKLCARTDIPEGEMIEMSVPGTDNSLLLVSTKGAIRAFQNKCPHMDIPLCQGAFDGEVITCTEHLWQFDAQTGAGIEPEDAKLQQYPVSVIGDEVFVELPEAAE</sequence>
<evidence type="ECO:0000256" key="4">
    <source>
        <dbReference type="ARBA" id="ARBA00023014"/>
    </source>
</evidence>
<keyword evidence="2" id="KW-0479">Metal-binding</keyword>
<dbReference type="Gene3D" id="2.102.10.10">
    <property type="entry name" value="Rieske [2Fe-2S] iron-sulphur domain"/>
    <property type="match status" value="1"/>
</dbReference>
<gene>
    <name evidence="8" type="ORF">N5C72_28200</name>
</gene>
<dbReference type="PANTHER" id="PTHR21496:SF0">
    <property type="entry name" value="RIESKE DOMAIN-CONTAINING PROTEIN"/>
    <property type="match status" value="1"/>
</dbReference>
<comment type="similarity">
    <text evidence="6">Belongs to the bacterial ring-hydroxylating dioxygenase ferredoxin component family.</text>
</comment>
<dbReference type="Proteomes" id="UP001158644">
    <property type="component" value="Unassembled WGS sequence"/>
</dbReference>
<evidence type="ECO:0000256" key="3">
    <source>
        <dbReference type="ARBA" id="ARBA00023004"/>
    </source>
</evidence>
<comment type="caution">
    <text evidence="8">The sequence shown here is derived from an EMBL/GenBank/DDBJ whole genome shotgun (WGS) entry which is preliminary data.</text>
</comment>
<organism evidence="8 9">
    <name type="scientific">Achromobacter mucicolens</name>
    <dbReference type="NCBI Taxonomy" id="1389922"/>
    <lineage>
        <taxon>Bacteria</taxon>
        <taxon>Pseudomonadati</taxon>
        <taxon>Pseudomonadota</taxon>
        <taxon>Betaproteobacteria</taxon>
        <taxon>Burkholderiales</taxon>
        <taxon>Alcaligenaceae</taxon>
        <taxon>Achromobacter</taxon>
    </lineage>
</organism>
<comment type="cofactor">
    <cofactor evidence="5">
        <name>[2Fe-2S] cluster</name>
        <dbReference type="ChEBI" id="CHEBI:190135"/>
    </cofactor>
</comment>
<evidence type="ECO:0000256" key="6">
    <source>
        <dbReference type="ARBA" id="ARBA00038001"/>
    </source>
</evidence>
<evidence type="ECO:0000313" key="8">
    <source>
        <dbReference type="EMBL" id="MDH1181977.1"/>
    </source>
</evidence>
<dbReference type="EMBL" id="JAOBZK010000085">
    <property type="protein sequence ID" value="MDH1181977.1"/>
    <property type="molecule type" value="Genomic_DNA"/>
</dbReference>
<evidence type="ECO:0000313" key="9">
    <source>
        <dbReference type="Proteomes" id="UP001158644"/>
    </source>
</evidence>
<dbReference type="GO" id="GO:0046872">
    <property type="term" value="F:metal ion binding"/>
    <property type="evidence" value="ECO:0007669"/>
    <property type="project" value="UniProtKB-KW"/>
</dbReference>
<dbReference type="PANTHER" id="PTHR21496">
    <property type="entry name" value="FERREDOXIN-RELATED"/>
    <property type="match status" value="1"/>
</dbReference>
<protein>
    <submittedName>
        <fullName evidence="8">Rieske 2Fe-2S domain-containing protein</fullName>
    </submittedName>
</protein>
<name>A0ABD4Z2I0_9BURK</name>
<reference evidence="8 9" key="1">
    <citation type="submission" date="2022-09" db="EMBL/GenBank/DDBJ databases">
        <title>Intensive care unit water sources are persistently colonized with multi-drug resistant bacteria and are the site of extensive horizontal gene transfer of antibiotic resistance genes.</title>
        <authorList>
            <person name="Diorio-Toth L."/>
        </authorList>
    </citation>
    <scope>NUCLEOTIDE SEQUENCE [LARGE SCALE GENOMIC DNA]</scope>
    <source>
        <strain evidence="8 9">GD03967</strain>
    </source>
</reference>
<proteinExistence type="inferred from homology"/>
<dbReference type="AlphaFoldDB" id="A0ABD4Z2I0"/>
<dbReference type="InterPro" id="IPR036922">
    <property type="entry name" value="Rieske_2Fe-2S_sf"/>
</dbReference>
<dbReference type="RefSeq" id="WP_225782447.1">
    <property type="nucleotide sequence ID" value="NZ_JAOBZK010000085.1"/>
</dbReference>
<accession>A0ABD4Z2I0</accession>
<dbReference type="InterPro" id="IPR017941">
    <property type="entry name" value="Rieske_2Fe-2S"/>
</dbReference>
<evidence type="ECO:0000259" key="7">
    <source>
        <dbReference type="PROSITE" id="PS51296"/>
    </source>
</evidence>
<keyword evidence="4" id="KW-0411">Iron-sulfur</keyword>
<evidence type="ECO:0000256" key="5">
    <source>
        <dbReference type="ARBA" id="ARBA00034078"/>
    </source>
</evidence>
<dbReference type="SUPFAM" id="SSF50022">
    <property type="entry name" value="ISP domain"/>
    <property type="match status" value="1"/>
</dbReference>
<evidence type="ECO:0000256" key="2">
    <source>
        <dbReference type="ARBA" id="ARBA00022723"/>
    </source>
</evidence>
<dbReference type="Pfam" id="PF00355">
    <property type="entry name" value="Rieske"/>
    <property type="match status" value="1"/>
</dbReference>
<dbReference type="GO" id="GO:0051537">
    <property type="term" value="F:2 iron, 2 sulfur cluster binding"/>
    <property type="evidence" value="ECO:0007669"/>
    <property type="project" value="UniProtKB-KW"/>
</dbReference>
<evidence type="ECO:0000256" key="1">
    <source>
        <dbReference type="ARBA" id="ARBA00022714"/>
    </source>
</evidence>
<feature type="domain" description="Rieske" evidence="7">
    <location>
        <begin position="6"/>
        <end position="102"/>
    </location>
</feature>
<keyword evidence="1" id="KW-0001">2Fe-2S</keyword>
<keyword evidence="3" id="KW-0408">Iron</keyword>